<protein>
    <recommendedName>
        <fullName evidence="10">Hexosyltransferase</fullName>
        <ecNumber evidence="10">2.4.1.-</ecNumber>
    </recommendedName>
</protein>
<evidence type="ECO:0000313" key="12">
    <source>
        <dbReference type="Proteomes" id="UP001627154"/>
    </source>
</evidence>
<evidence type="ECO:0000313" key="11">
    <source>
        <dbReference type="EMBL" id="KAL3394722.1"/>
    </source>
</evidence>
<dbReference type="GO" id="GO:0016757">
    <property type="term" value="F:glycosyltransferase activity"/>
    <property type="evidence" value="ECO:0007669"/>
    <property type="project" value="UniProtKB-KW"/>
</dbReference>
<dbReference type="InterPro" id="IPR002659">
    <property type="entry name" value="Glyco_trans_31"/>
</dbReference>
<evidence type="ECO:0000256" key="2">
    <source>
        <dbReference type="ARBA" id="ARBA00008661"/>
    </source>
</evidence>
<keyword evidence="9" id="KW-0472">Membrane</keyword>
<dbReference type="GO" id="GO:0000139">
    <property type="term" value="C:Golgi membrane"/>
    <property type="evidence" value="ECO:0007669"/>
    <property type="project" value="UniProtKB-SubCell"/>
</dbReference>
<dbReference type="Gene3D" id="3.90.550.50">
    <property type="match status" value="1"/>
</dbReference>
<dbReference type="PANTHER" id="PTHR11214">
    <property type="entry name" value="BETA-1,3-N-ACETYLGLUCOSAMINYLTRANSFERASE"/>
    <property type="match status" value="1"/>
</dbReference>
<comment type="subcellular location">
    <subcellularLocation>
        <location evidence="1 10">Golgi apparatus membrane</location>
        <topology evidence="1 10">Single-pass type II membrane protein</topology>
    </subcellularLocation>
</comment>
<keyword evidence="7" id="KW-1133">Transmembrane helix</keyword>
<accession>A0ABD2WQG4</accession>
<dbReference type="AlphaFoldDB" id="A0ABD2WQG4"/>
<dbReference type="EMBL" id="JBJJXI010000088">
    <property type="protein sequence ID" value="KAL3394722.1"/>
    <property type="molecule type" value="Genomic_DNA"/>
</dbReference>
<sequence length="395" mass="46862">MNTRKKCKLLSAIILIFFLLDYIGVFKHILEISYINFNYPYDGNIQPLVLDLRQNKKSDVHAINEYNYPYIKISNKCMEAESLRIVFLVKSAMENFNQRTAIRNSWGFEKRFFDVPMKVVFILGVHLGDSQIQHQVNTESAEFQDIIQADFIDSYYNNTIKTMMAFKWAVDYCSNSKFYMFVDDDYYVSVKNVLRFIRNPTQYPQYLKDTTNLKNPRKVAKKDSRNLHFNQKEIISDIKSANVHLQSIRNNVEASRFKREILDFDLPDDIRLFAGFVFLSSPHRHKFSKWYVSLEEYPYDLWPPYVTAGSYILSKEALMDMYYGSMYTKHFRFDDIYLGLIAKKLDIEPFHCDEFHFYKKKYLKNNYEFVISSHGYSDPNELVKVWGEQKAMGNA</sequence>
<evidence type="ECO:0000256" key="1">
    <source>
        <dbReference type="ARBA" id="ARBA00004323"/>
    </source>
</evidence>
<evidence type="ECO:0000256" key="8">
    <source>
        <dbReference type="ARBA" id="ARBA00023034"/>
    </source>
</evidence>
<evidence type="ECO:0000256" key="10">
    <source>
        <dbReference type="RuleBase" id="RU363063"/>
    </source>
</evidence>
<keyword evidence="3 10" id="KW-0328">Glycosyltransferase</keyword>
<organism evidence="11 12">
    <name type="scientific">Trichogramma kaykai</name>
    <dbReference type="NCBI Taxonomy" id="54128"/>
    <lineage>
        <taxon>Eukaryota</taxon>
        <taxon>Metazoa</taxon>
        <taxon>Ecdysozoa</taxon>
        <taxon>Arthropoda</taxon>
        <taxon>Hexapoda</taxon>
        <taxon>Insecta</taxon>
        <taxon>Pterygota</taxon>
        <taxon>Neoptera</taxon>
        <taxon>Endopterygota</taxon>
        <taxon>Hymenoptera</taxon>
        <taxon>Apocrita</taxon>
        <taxon>Proctotrupomorpha</taxon>
        <taxon>Chalcidoidea</taxon>
        <taxon>Trichogrammatidae</taxon>
        <taxon>Trichogramma</taxon>
    </lineage>
</organism>
<evidence type="ECO:0000256" key="4">
    <source>
        <dbReference type="ARBA" id="ARBA00022679"/>
    </source>
</evidence>
<keyword evidence="6" id="KW-0735">Signal-anchor</keyword>
<dbReference type="Proteomes" id="UP001627154">
    <property type="component" value="Unassembled WGS sequence"/>
</dbReference>
<evidence type="ECO:0000256" key="6">
    <source>
        <dbReference type="ARBA" id="ARBA00022968"/>
    </source>
</evidence>
<comment type="similarity">
    <text evidence="2 10">Belongs to the glycosyltransferase 31 family.</text>
</comment>
<evidence type="ECO:0000256" key="3">
    <source>
        <dbReference type="ARBA" id="ARBA00022676"/>
    </source>
</evidence>
<comment type="caution">
    <text evidence="11">The sequence shown here is derived from an EMBL/GenBank/DDBJ whole genome shotgun (WGS) entry which is preliminary data.</text>
</comment>
<dbReference type="EC" id="2.4.1.-" evidence="10"/>
<name>A0ABD2WQG4_9HYME</name>
<dbReference type="Pfam" id="PF01762">
    <property type="entry name" value="Galactosyl_T"/>
    <property type="match status" value="2"/>
</dbReference>
<keyword evidence="8 10" id="KW-0333">Golgi apparatus</keyword>
<evidence type="ECO:0000256" key="7">
    <source>
        <dbReference type="ARBA" id="ARBA00022989"/>
    </source>
</evidence>
<evidence type="ECO:0000256" key="5">
    <source>
        <dbReference type="ARBA" id="ARBA00022692"/>
    </source>
</evidence>
<keyword evidence="12" id="KW-1185">Reference proteome</keyword>
<gene>
    <name evidence="11" type="ORF">TKK_011011</name>
</gene>
<proteinExistence type="inferred from homology"/>
<reference evidence="11 12" key="1">
    <citation type="journal article" date="2024" name="bioRxiv">
        <title>A reference genome for Trichogramma kaykai: A tiny desert-dwelling parasitoid wasp with competing sex-ratio distorters.</title>
        <authorList>
            <person name="Culotta J."/>
            <person name="Lindsey A.R."/>
        </authorList>
    </citation>
    <scope>NUCLEOTIDE SEQUENCE [LARGE SCALE GENOMIC DNA]</scope>
    <source>
        <strain evidence="11 12">KSX58</strain>
    </source>
</reference>
<evidence type="ECO:0000256" key="9">
    <source>
        <dbReference type="ARBA" id="ARBA00023136"/>
    </source>
</evidence>
<keyword evidence="4" id="KW-0808">Transferase</keyword>
<keyword evidence="5" id="KW-0812">Transmembrane</keyword>
<dbReference type="PANTHER" id="PTHR11214:SF349">
    <property type="entry name" value="BETA-1,3-GALACTOSYLTRANSFERASE BRN"/>
    <property type="match status" value="1"/>
</dbReference>